<dbReference type="EMBL" id="BMAU01021347">
    <property type="protein sequence ID" value="GFY17931.1"/>
    <property type="molecule type" value="Genomic_DNA"/>
</dbReference>
<evidence type="ECO:0000313" key="1">
    <source>
        <dbReference type="EMBL" id="GFY17931.1"/>
    </source>
</evidence>
<organism evidence="1 2">
    <name type="scientific">Trichonephila clavipes</name>
    <name type="common">Golden silk orbweaver</name>
    <name type="synonym">Nephila clavipes</name>
    <dbReference type="NCBI Taxonomy" id="2585209"/>
    <lineage>
        <taxon>Eukaryota</taxon>
        <taxon>Metazoa</taxon>
        <taxon>Ecdysozoa</taxon>
        <taxon>Arthropoda</taxon>
        <taxon>Chelicerata</taxon>
        <taxon>Arachnida</taxon>
        <taxon>Araneae</taxon>
        <taxon>Araneomorphae</taxon>
        <taxon>Entelegynae</taxon>
        <taxon>Araneoidea</taxon>
        <taxon>Nephilidae</taxon>
        <taxon>Trichonephila</taxon>
    </lineage>
</organism>
<proteinExistence type="predicted"/>
<dbReference type="Proteomes" id="UP000887159">
    <property type="component" value="Unassembled WGS sequence"/>
</dbReference>
<sequence>MFTRDITGAAVVQCSWSRVRSQRVMSLSPNAIEDPPKQRASSPHTLPIYCHHRKNEEFWKAMGNSGHCRANPEAPVESRGCCPLSPNYRT</sequence>
<accession>A0A8X6T0Z8</accession>
<comment type="caution">
    <text evidence="1">The sequence shown here is derived from an EMBL/GenBank/DDBJ whole genome shotgun (WGS) entry which is preliminary data.</text>
</comment>
<keyword evidence="2" id="KW-1185">Reference proteome</keyword>
<protein>
    <submittedName>
        <fullName evidence="1">Uncharacterized protein</fullName>
    </submittedName>
</protein>
<name>A0A8X6T0Z8_TRICX</name>
<evidence type="ECO:0000313" key="2">
    <source>
        <dbReference type="Proteomes" id="UP000887159"/>
    </source>
</evidence>
<dbReference type="AlphaFoldDB" id="A0A8X6T0Z8"/>
<gene>
    <name evidence="1" type="ORF">TNCV_3384241</name>
</gene>
<reference evidence="1" key="1">
    <citation type="submission" date="2020-08" db="EMBL/GenBank/DDBJ databases">
        <title>Multicomponent nature underlies the extraordinary mechanical properties of spider dragline silk.</title>
        <authorList>
            <person name="Kono N."/>
            <person name="Nakamura H."/>
            <person name="Mori M."/>
            <person name="Yoshida Y."/>
            <person name="Ohtoshi R."/>
            <person name="Malay A.D."/>
            <person name="Moran D.A.P."/>
            <person name="Tomita M."/>
            <person name="Numata K."/>
            <person name="Arakawa K."/>
        </authorList>
    </citation>
    <scope>NUCLEOTIDE SEQUENCE</scope>
</reference>